<accession>A0A834T928</accession>
<protein>
    <submittedName>
        <fullName evidence="1">Uncharacterized protein</fullName>
    </submittedName>
</protein>
<evidence type="ECO:0000313" key="2">
    <source>
        <dbReference type="Proteomes" id="UP000634136"/>
    </source>
</evidence>
<dbReference type="EMBL" id="JAAIUW010000009">
    <property type="protein sequence ID" value="KAF7817376.1"/>
    <property type="molecule type" value="Genomic_DNA"/>
</dbReference>
<sequence>MGIRIGSCQLAEERAVCLSLSLHRHRLLEGSHTWPLTWGDI</sequence>
<organism evidence="1 2">
    <name type="scientific">Senna tora</name>
    <dbReference type="NCBI Taxonomy" id="362788"/>
    <lineage>
        <taxon>Eukaryota</taxon>
        <taxon>Viridiplantae</taxon>
        <taxon>Streptophyta</taxon>
        <taxon>Embryophyta</taxon>
        <taxon>Tracheophyta</taxon>
        <taxon>Spermatophyta</taxon>
        <taxon>Magnoliopsida</taxon>
        <taxon>eudicotyledons</taxon>
        <taxon>Gunneridae</taxon>
        <taxon>Pentapetalae</taxon>
        <taxon>rosids</taxon>
        <taxon>fabids</taxon>
        <taxon>Fabales</taxon>
        <taxon>Fabaceae</taxon>
        <taxon>Caesalpinioideae</taxon>
        <taxon>Cassia clade</taxon>
        <taxon>Senna</taxon>
    </lineage>
</organism>
<proteinExistence type="predicted"/>
<gene>
    <name evidence="1" type="ORF">G2W53_031345</name>
</gene>
<dbReference type="Proteomes" id="UP000634136">
    <property type="component" value="Unassembled WGS sequence"/>
</dbReference>
<keyword evidence="2" id="KW-1185">Reference proteome</keyword>
<reference evidence="1" key="1">
    <citation type="submission" date="2020-09" db="EMBL/GenBank/DDBJ databases">
        <title>Genome-Enabled Discovery of Anthraquinone Biosynthesis in Senna tora.</title>
        <authorList>
            <person name="Kang S.-H."/>
            <person name="Pandey R.P."/>
            <person name="Lee C.-M."/>
            <person name="Sim J.-S."/>
            <person name="Jeong J.-T."/>
            <person name="Choi B.-S."/>
            <person name="Jung M."/>
            <person name="Ginzburg D."/>
            <person name="Zhao K."/>
            <person name="Won S.Y."/>
            <person name="Oh T.-J."/>
            <person name="Yu Y."/>
            <person name="Kim N.-H."/>
            <person name="Lee O.R."/>
            <person name="Lee T.-H."/>
            <person name="Bashyal P."/>
            <person name="Kim T.-S."/>
            <person name="Lee W.-H."/>
            <person name="Kawkins C."/>
            <person name="Kim C.-K."/>
            <person name="Kim J.S."/>
            <person name="Ahn B.O."/>
            <person name="Rhee S.Y."/>
            <person name="Sohng J.K."/>
        </authorList>
    </citation>
    <scope>NUCLEOTIDE SEQUENCE</scope>
    <source>
        <tissue evidence="1">Leaf</tissue>
    </source>
</reference>
<name>A0A834T928_9FABA</name>
<comment type="caution">
    <text evidence="1">The sequence shown here is derived from an EMBL/GenBank/DDBJ whole genome shotgun (WGS) entry which is preliminary data.</text>
</comment>
<evidence type="ECO:0000313" key="1">
    <source>
        <dbReference type="EMBL" id="KAF7817376.1"/>
    </source>
</evidence>
<dbReference type="AlphaFoldDB" id="A0A834T928"/>